<gene>
    <name evidence="1" type="ORF">SCF082_LOCUS43138</name>
</gene>
<reference evidence="1 2" key="1">
    <citation type="submission" date="2024-02" db="EMBL/GenBank/DDBJ databases">
        <authorList>
            <person name="Chen Y."/>
            <person name="Shah S."/>
            <person name="Dougan E. K."/>
            <person name="Thang M."/>
            <person name="Chan C."/>
        </authorList>
    </citation>
    <scope>NUCLEOTIDE SEQUENCE [LARGE SCALE GENOMIC DNA]</scope>
</reference>
<sequence length="375" mass="41311">MSLQEVALGRITKSNTHMVMVAVALRPVYHETKQLIGKEGKTFWKAIVRLVDQKGQGLYAEIKASESIARKRAQEFFQPKFIQLTQAVVVENSPFLSGFSTDVTNKGKALPVAEAHATAMKLRDMFPIVKSNFGVLTQRSEGRERADLIGKVTQKETPAMKVLKMTLWLKDESGQELVVRLWRKSPLARYALLSKIPAGIEASCGHWADSSKNMFSALHDNPTGSRFGKLQALAETRGEALSVPWLQTASRRMVSDGSEKFISGCATVSSCSLAPTDAMLEAQDNFIEVQLNSVWVTGILGDPMYVPRKNCGLKVDPVAGHCKRHAQQGCQTIREEVSSFLATVTLADHTGELDRVLVDGDQLQLLRVRLNCSPS</sequence>
<dbReference type="EMBL" id="CAXAMM010040184">
    <property type="protein sequence ID" value="CAK9091576.1"/>
    <property type="molecule type" value="Genomic_DNA"/>
</dbReference>
<comment type="caution">
    <text evidence="1">The sequence shown here is derived from an EMBL/GenBank/DDBJ whole genome shotgun (WGS) entry which is preliminary data.</text>
</comment>
<organism evidence="1 2">
    <name type="scientific">Durusdinium trenchii</name>
    <dbReference type="NCBI Taxonomy" id="1381693"/>
    <lineage>
        <taxon>Eukaryota</taxon>
        <taxon>Sar</taxon>
        <taxon>Alveolata</taxon>
        <taxon>Dinophyceae</taxon>
        <taxon>Suessiales</taxon>
        <taxon>Symbiodiniaceae</taxon>
        <taxon>Durusdinium</taxon>
    </lineage>
</organism>
<protein>
    <submittedName>
        <fullName evidence="1">Uncharacterized protein</fullName>
    </submittedName>
</protein>
<dbReference type="Proteomes" id="UP001642464">
    <property type="component" value="Unassembled WGS sequence"/>
</dbReference>
<evidence type="ECO:0000313" key="2">
    <source>
        <dbReference type="Proteomes" id="UP001642464"/>
    </source>
</evidence>
<name>A0ABP0QTJ8_9DINO</name>
<proteinExistence type="predicted"/>
<evidence type="ECO:0000313" key="1">
    <source>
        <dbReference type="EMBL" id="CAK9091576.1"/>
    </source>
</evidence>
<accession>A0ABP0QTJ8</accession>
<keyword evidence="2" id="KW-1185">Reference proteome</keyword>